<reference evidence="5 6" key="1">
    <citation type="submission" date="2014-08" db="EMBL/GenBank/DDBJ databases">
        <title>Genomic and Phenotypic Diversity of Colwellia psychrerythraea strains from Disparate Marine Basins.</title>
        <authorList>
            <person name="Techtmann S.M."/>
            <person name="Stelling S.C."/>
            <person name="Utturkar S.M."/>
            <person name="Alshibli N."/>
            <person name="Harris A."/>
            <person name="Brown S.D."/>
            <person name="Hazen T.C."/>
        </authorList>
    </citation>
    <scope>NUCLEOTIDE SEQUENCE [LARGE SCALE GENOMIC DNA]</scope>
    <source>
        <strain evidence="5 6">GAB14E</strain>
    </source>
</reference>
<dbReference type="InterPro" id="IPR009594">
    <property type="entry name" value="Tscrpt_reg_HTH_AraC_N"/>
</dbReference>
<dbReference type="InterPro" id="IPR009057">
    <property type="entry name" value="Homeodomain-like_sf"/>
</dbReference>
<keyword evidence="1" id="KW-0805">Transcription regulation</keyword>
<dbReference type="Pfam" id="PF12833">
    <property type="entry name" value="HTH_18"/>
    <property type="match status" value="1"/>
</dbReference>
<sequence>MITQAIDSVRKPPNVLVENKLTFAGPESELSIYDTYQPAKKVKLLSDQLLFCAMVTGKKVMHSSSDNFHGEFLPHESFIMAPGSEVEIDFPIAKIAEPTTCLAIEISSDRVHQVSAMLNQQQPLNKVFGHWQYDNKLVHTQHNSETQNVLNRIVQIYSENHPDRSAMVALAVSELTIRLLHQQTREFILAFSQQEPDNNGLNAALNYIELHLNENVDIDDLARISCMSRTKFFHEFKLHLGCTPMAYQLQSRLKQAANLLKKGQQVTQTCYALGFTNSSHFSRCFKKFYGISPRQYKDRHLASLL</sequence>
<keyword evidence="2" id="KW-0238">DNA-binding</keyword>
<dbReference type="OrthoDB" id="9783876at2"/>
<dbReference type="Pfam" id="PF06719">
    <property type="entry name" value="AraC_N"/>
    <property type="match status" value="1"/>
</dbReference>
<proteinExistence type="predicted"/>
<feature type="domain" description="HTH araC/xylS-type" evidence="4">
    <location>
        <begin position="202"/>
        <end position="299"/>
    </location>
</feature>
<dbReference type="AlphaFoldDB" id="A0A099KZA6"/>
<dbReference type="GO" id="GO:0003700">
    <property type="term" value="F:DNA-binding transcription factor activity"/>
    <property type="evidence" value="ECO:0007669"/>
    <property type="project" value="InterPro"/>
</dbReference>
<dbReference type="PROSITE" id="PS00041">
    <property type="entry name" value="HTH_ARAC_FAMILY_1"/>
    <property type="match status" value="1"/>
</dbReference>
<dbReference type="PANTHER" id="PTHR43436">
    <property type="entry name" value="ARAC-FAMILY TRANSCRIPTIONAL REGULATOR"/>
    <property type="match status" value="1"/>
</dbReference>
<keyword evidence="3" id="KW-0804">Transcription</keyword>
<evidence type="ECO:0000256" key="1">
    <source>
        <dbReference type="ARBA" id="ARBA00023015"/>
    </source>
</evidence>
<dbReference type="InterPro" id="IPR018060">
    <property type="entry name" value="HTH_AraC"/>
</dbReference>
<dbReference type="PROSITE" id="PS01124">
    <property type="entry name" value="HTH_ARAC_FAMILY_2"/>
    <property type="match status" value="1"/>
</dbReference>
<dbReference type="Proteomes" id="UP000029868">
    <property type="component" value="Unassembled WGS sequence"/>
</dbReference>
<dbReference type="SMART" id="SM00342">
    <property type="entry name" value="HTH_ARAC"/>
    <property type="match status" value="1"/>
</dbReference>
<dbReference type="InterPro" id="IPR020449">
    <property type="entry name" value="Tscrpt_reg_AraC-type_HTH"/>
</dbReference>
<organism evidence="5 6">
    <name type="scientific">Colwellia psychrerythraea</name>
    <name type="common">Vibrio psychroerythus</name>
    <dbReference type="NCBI Taxonomy" id="28229"/>
    <lineage>
        <taxon>Bacteria</taxon>
        <taxon>Pseudomonadati</taxon>
        <taxon>Pseudomonadota</taxon>
        <taxon>Gammaproteobacteria</taxon>
        <taxon>Alteromonadales</taxon>
        <taxon>Colwelliaceae</taxon>
        <taxon>Colwellia</taxon>
    </lineage>
</organism>
<evidence type="ECO:0000313" key="6">
    <source>
        <dbReference type="Proteomes" id="UP000029868"/>
    </source>
</evidence>
<dbReference type="GO" id="GO:0043565">
    <property type="term" value="F:sequence-specific DNA binding"/>
    <property type="evidence" value="ECO:0007669"/>
    <property type="project" value="InterPro"/>
</dbReference>
<evidence type="ECO:0000256" key="2">
    <source>
        <dbReference type="ARBA" id="ARBA00023125"/>
    </source>
</evidence>
<comment type="caution">
    <text evidence="5">The sequence shown here is derived from an EMBL/GenBank/DDBJ whole genome shotgun (WGS) entry which is preliminary data.</text>
</comment>
<dbReference type="PATRIC" id="fig|28229.3.peg.1535"/>
<evidence type="ECO:0000259" key="4">
    <source>
        <dbReference type="PROSITE" id="PS01124"/>
    </source>
</evidence>
<dbReference type="EMBL" id="JQEC01000015">
    <property type="protein sequence ID" value="KGJ95147.1"/>
    <property type="molecule type" value="Genomic_DNA"/>
</dbReference>
<accession>A0A099KZA6</accession>
<dbReference type="RefSeq" id="WP_052093559.1">
    <property type="nucleotide sequence ID" value="NZ_JQEC01000015.1"/>
</dbReference>
<protein>
    <submittedName>
        <fullName evidence="5">Transcriptional regulator, AraC family</fullName>
    </submittedName>
</protein>
<dbReference type="PRINTS" id="PR00032">
    <property type="entry name" value="HTHARAC"/>
</dbReference>
<gene>
    <name evidence="5" type="ORF">GAB14E_1929</name>
</gene>
<dbReference type="InterPro" id="IPR018062">
    <property type="entry name" value="HTH_AraC-typ_CS"/>
</dbReference>
<dbReference type="PANTHER" id="PTHR43436:SF1">
    <property type="entry name" value="TRANSCRIPTIONAL REGULATORY PROTEIN"/>
    <property type="match status" value="1"/>
</dbReference>
<dbReference type="SUPFAM" id="SSF46689">
    <property type="entry name" value="Homeodomain-like"/>
    <property type="match status" value="2"/>
</dbReference>
<evidence type="ECO:0000313" key="5">
    <source>
        <dbReference type="EMBL" id="KGJ95147.1"/>
    </source>
</evidence>
<name>A0A099KZA6_COLPS</name>
<dbReference type="Gene3D" id="1.10.10.60">
    <property type="entry name" value="Homeodomain-like"/>
    <property type="match status" value="2"/>
</dbReference>
<evidence type="ECO:0000256" key="3">
    <source>
        <dbReference type="ARBA" id="ARBA00023163"/>
    </source>
</evidence>